<keyword evidence="2" id="KW-0472">Membrane</keyword>
<keyword evidence="4" id="KW-1185">Reference proteome</keyword>
<keyword evidence="2" id="KW-0812">Transmembrane</keyword>
<dbReference type="AlphaFoldDB" id="A0A6N7XPM4"/>
<gene>
    <name evidence="3" type="ORF">FYJ68_08790</name>
</gene>
<name>A0A6N7XPM4_9ACTN</name>
<dbReference type="SUPFAM" id="SSF48452">
    <property type="entry name" value="TPR-like"/>
    <property type="match status" value="1"/>
</dbReference>
<reference evidence="3 4" key="1">
    <citation type="submission" date="2019-08" db="EMBL/GenBank/DDBJ databases">
        <title>In-depth cultivation of the pig gut microbiome towards novel bacterial diversity and tailored functional studies.</title>
        <authorList>
            <person name="Wylensek D."/>
            <person name="Hitch T.C.A."/>
            <person name="Clavel T."/>
        </authorList>
    </citation>
    <scope>NUCLEOTIDE SEQUENCE [LARGE SCALE GENOMIC DNA]</scope>
    <source>
        <strain evidence="3 4">CA-Schmier-601-WT-1</strain>
    </source>
</reference>
<dbReference type="InterPro" id="IPR011990">
    <property type="entry name" value="TPR-like_helical_dom_sf"/>
</dbReference>
<evidence type="ECO:0000256" key="2">
    <source>
        <dbReference type="SAM" id="Phobius"/>
    </source>
</evidence>
<dbReference type="PANTHER" id="PTHR12558">
    <property type="entry name" value="CELL DIVISION CYCLE 16,23,27"/>
    <property type="match status" value="1"/>
</dbReference>
<dbReference type="Proteomes" id="UP000469325">
    <property type="component" value="Unassembled WGS sequence"/>
</dbReference>
<dbReference type="RefSeq" id="WP_326832297.1">
    <property type="nucleotide sequence ID" value="NZ_VUNC01000007.1"/>
</dbReference>
<dbReference type="Pfam" id="PF13432">
    <property type="entry name" value="TPR_16"/>
    <property type="match status" value="2"/>
</dbReference>
<accession>A0A6N7XPM4</accession>
<protein>
    <submittedName>
        <fullName evidence="3">Tetratricopeptide repeat protein</fullName>
    </submittedName>
</protein>
<comment type="caution">
    <text evidence="3">The sequence shown here is derived from an EMBL/GenBank/DDBJ whole genome shotgun (WGS) entry which is preliminary data.</text>
</comment>
<dbReference type="SMART" id="SM00028">
    <property type="entry name" value="TPR"/>
    <property type="match status" value="4"/>
</dbReference>
<dbReference type="Gene3D" id="1.25.40.10">
    <property type="entry name" value="Tetratricopeptide repeat domain"/>
    <property type="match status" value="3"/>
</dbReference>
<dbReference type="EMBL" id="VUNC01000007">
    <property type="protein sequence ID" value="MST73198.1"/>
    <property type="molecule type" value="Genomic_DNA"/>
</dbReference>
<dbReference type="PANTHER" id="PTHR12558:SF13">
    <property type="entry name" value="CELL DIVISION CYCLE PROTEIN 27 HOMOLOG"/>
    <property type="match status" value="1"/>
</dbReference>
<feature type="transmembrane region" description="Helical" evidence="2">
    <location>
        <begin position="302"/>
        <end position="324"/>
    </location>
</feature>
<sequence>MNQQAFEAGRNAYRQGDLMGAVAQLSAAKGPGEVSGAVDHLLGNCLMKLGRYAEAADSYGDALRDGSYGHKGALACNRGRALLAAGKVQEAIASLTLATKDSEYPTPYKAYVALGNAYKKMGNVREAGVAFRNAAIDETNPDPASALRELGGCFMQMGRAVDAVEAYRTALDFSTPLQNQNAIYGDLGLAYVAANRMSEAVDAFNHATSDGSYTLQPEAQAAFDAAKKAVAAIAGDGPSETDAFLAAAGYGTGTYDPLDPTGATGDIMPSPEDTGFFSVSEEDLERKDKSERKVRRKRKHRGLKVFLVILLILVLLGGAGAFAYTRGYGWPMQDEVVQQMFSANASGDDISQFLSPSLSSDQSAEIKSLLPTGDTTVTIDGVDRSMTESTVLATAKLAAGGTQTYTIKLVRDGIGWKVSDVSATYASQSDGSASLTSSSADTADSSVASASSATADSSSSTSGTTTSGTISGE</sequence>
<evidence type="ECO:0000256" key="1">
    <source>
        <dbReference type="SAM" id="MobiDB-lite"/>
    </source>
</evidence>
<evidence type="ECO:0000313" key="3">
    <source>
        <dbReference type="EMBL" id="MST73198.1"/>
    </source>
</evidence>
<evidence type="ECO:0000313" key="4">
    <source>
        <dbReference type="Proteomes" id="UP000469325"/>
    </source>
</evidence>
<organism evidence="3 4">
    <name type="scientific">Olsenella porci</name>
    <dbReference type="NCBI Taxonomy" id="2652279"/>
    <lineage>
        <taxon>Bacteria</taxon>
        <taxon>Bacillati</taxon>
        <taxon>Actinomycetota</taxon>
        <taxon>Coriobacteriia</taxon>
        <taxon>Coriobacteriales</taxon>
        <taxon>Atopobiaceae</taxon>
        <taxon>Olsenella</taxon>
    </lineage>
</organism>
<feature type="region of interest" description="Disordered" evidence="1">
    <location>
        <begin position="427"/>
        <end position="473"/>
    </location>
</feature>
<proteinExistence type="predicted"/>
<dbReference type="InterPro" id="IPR019734">
    <property type="entry name" value="TPR_rpt"/>
</dbReference>
<keyword evidence="2" id="KW-1133">Transmembrane helix</keyword>